<protein>
    <submittedName>
        <fullName evidence="2">Uncharacterized protein</fullName>
    </submittedName>
</protein>
<comment type="caution">
    <text evidence="2">The sequence shown here is derived from an EMBL/GenBank/DDBJ whole genome shotgun (WGS) entry which is preliminary data.</text>
</comment>
<sequence length="33" mass="4282">MGSLYYKTLFWVQCIIWPWIQVYLFRKKVTRWK</sequence>
<organism evidence="2">
    <name type="scientific">marine sediment metagenome</name>
    <dbReference type="NCBI Taxonomy" id="412755"/>
    <lineage>
        <taxon>unclassified sequences</taxon>
        <taxon>metagenomes</taxon>
        <taxon>ecological metagenomes</taxon>
    </lineage>
</organism>
<keyword evidence="1" id="KW-1133">Transmembrane helix</keyword>
<accession>X0X469</accession>
<proteinExistence type="predicted"/>
<feature type="transmembrane region" description="Helical" evidence="1">
    <location>
        <begin position="6"/>
        <end position="25"/>
    </location>
</feature>
<keyword evidence="1" id="KW-0472">Membrane</keyword>
<gene>
    <name evidence="2" type="ORF">S01H1_67339</name>
</gene>
<dbReference type="AlphaFoldDB" id="X0X469"/>
<dbReference type="EMBL" id="BARS01044591">
    <property type="protein sequence ID" value="GAG37820.1"/>
    <property type="molecule type" value="Genomic_DNA"/>
</dbReference>
<feature type="non-terminal residue" evidence="2">
    <location>
        <position position="33"/>
    </location>
</feature>
<evidence type="ECO:0000256" key="1">
    <source>
        <dbReference type="SAM" id="Phobius"/>
    </source>
</evidence>
<keyword evidence="1" id="KW-0812">Transmembrane</keyword>
<evidence type="ECO:0000313" key="2">
    <source>
        <dbReference type="EMBL" id="GAG37820.1"/>
    </source>
</evidence>
<name>X0X469_9ZZZZ</name>
<reference evidence="2" key="1">
    <citation type="journal article" date="2014" name="Front. Microbiol.">
        <title>High frequency of phylogenetically diverse reductive dehalogenase-homologous genes in deep subseafloor sedimentary metagenomes.</title>
        <authorList>
            <person name="Kawai M."/>
            <person name="Futagami T."/>
            <person name="Toyoda A."/>
            <person name="Takaki Y."/>
            <person name="Nishi S."/>
            <person name="Hori S."/>
            <person name="Arai W."/>
            <person name="Tsubouchi T."/>
            <person name="Morono Y."/>
            <person name="Uchiyama I."/>
            <person name="Ito T."/>
            <person name="Fujiyama A."/>
            <person name="Inagaki F."/>
            <person name="Takami H."/>
        </authorList>
    </citation>
    <scope>NUCLEOTIDE SEQUENCE</scope>
    <source>
        <strain evidence="2">Expedition CK06-06</strain>
    </source>
</reference>